<name>A0A2R6AZJ4_9ARCH</name>
<reference evidence="1 2" key="1">
    <citation type="submission" date="2017-04" db="EMBL/GenBank/DDBJ databases">
        <title>Novel microbial lineages endemic to geothermal iron-oxide mats fill important gaps in the evolutionary history of Archaea.</title>
        <authorList>
            <person name="Jay Z.J."/>
            <person name="Beam J.P."/>
            <person name="Dlakic M."/>
            <person name="Rusch D.B."/>
            <person name="Kozubal M.A."/>
            <person name="Inskeep W.P."/>
        </authorList>
    </citation>
    <scope>NUCLEOTIDE SEQUENCE [LARGE SCALE GENOMIC DNA]</scope>
    <source>
        <strain evidence="1">ECH_B_SAG-M15</strain>
    </source>
</reference>
<evidence type="ECO:0000313" key="1">
    <source>
        <dbReference type="EMBL" id="PSN91776.1"/>
    </source>
</evidence>
<gene>
    <name evidence="1" type="ORF">B9Q08_02225</name>
</gene>
<sequence>MNQNAGLDRAELEKISDEIVSYIATPKGAPRWAVSVSVTSLDSNVNTISVWEGIPSQADRDMDSRLLVFLIFLIFLV</sequence>
<comment type="caution">
    <text evidence="1">The sequence shown here is derived from an EMBL/GenBank/DDBJ whole genome shotgun (WGS) entry which is preliminary data.</text>
</comment>
<protein>
    <submittedName>
        <fullName evidence="1">Uncharacterized protein</fullName>
    </submittedName>
</protein>
<dbReference type="Proteomes" id="UP000240490">
    <property type="component" value="Unassembled WGS sequence"/>
</dbReference>
<organism evidence="1 2">
    <name type="scientific">Candidatus Marsarchaeota G2 archaeon ECH_B_SAG-M15</name>
    <dbReference type="NCBI Taxonomy" id="1978162"/>
    <lineage>
        <taxon>Archaea</taxon>
        <taxon>Candidatus Marsarchaeota</taxon>
        <taxon>Candidatus Marsarchaeota group 2</taxon>
    </lineage>
</organism>
<dbReference type="AlphaFoldDB" id="A0A2R6AZJ4"/>
<dbReference type="EMBL" id="NEXJ01000038">
    <property type="protein sequence ID" value="PSN91776.1"/>
    <property type="molecule type" value="Genomic_DNA"/>
</dbReference>
<evidence type="ECO:0000313" key="2">
    <source>
        <dbReference type="Proteomes" id="UP000240490"/>
    </source>
</evidence>
<proteinExistence type="predicted"/>
<accession>A0A2R6AZJ4</accession>